<dbReference type="GO" id="GO:0005524">
    <property type="term" value="F:ATP binding"/>
    <property type="evidence" value="ECO:0007669"/>
    <property type="project" value="UniProtKB-KW"/>
</dbReference>
<sequence length="325" mass="34239">MAYIEAHDLVKTYQPKGAPEVRALDGLSLEVPQGTVTALLGPNGAGKTTTVKVLTTLIQPDSGSARIAGIDVIADPQRVRRMSGASGQYAAVDENLTGFENLLMVGLLYHLGRKRAAQRARELIELFDLVEAQNRPVKGFSGGMRRRIDLAGALVINPPVLFLDEPTTGLDPRSRLALWDVIESLVGGGTTVLLTTQYLEEADRLADSISIIDNGKVIAEGTADELKSSVGGQRVAITLVDPADAPAVRGILERVGTGPVTVDGDRTLVVPVSDGADALVHIMADVGSAGVLLHDAGMRRPTLDDVFLQLTGHAAESSADEEEAA</sequence>
<dbReference type="SMART" id="SM00382">
    <property type="entry name" value="AAA"/>
    <property type="match status" value="1"/>
</dbReference>
<evidence type="ECO:0000256" key="7">
    <source>
        <dbReference type="ARBA" id="ARBA00023136"/>
    </source>
</evidence>
<keyword evidence="8" id="KW-0046">Antibiotic resistance</keyword>
<name>A0ABW3AFB7_9MICO</name>
<organism evidence="11 12">
    <name type="scientific">Microbacterium insulae</name>
    <dbReference type="NCBI Taxonomy" id="483014"/>
    <lineage>
        <taxon>Bacteria</taxon>
        <taxon>Bacillati</taxon>
        <taxon>Actinomycetota</taxon>
        <taxon>Actinomycetes</taxon>
        <taxon>Micrococcales</taxon>
        <taxon>Microbacteriaceae</taxon>
        <taxon>Microbacterium</taxon>
    </lineage>
</organism>
<comment type="similarity">
    <text evidence="9">Belongs to the ABC transporter superfamily. Drug exporter-1 (DrugE1) (TC 3.A.1.105) family.</text>
</comment>
<dbReference type="InterPro" id="IPR003439">
    <property type="entry name" value="ABC_transporter-like_ATP-bd"/>
</dbReference>
<keyword evidence="5 11" id="KW-0067">ATP-binding</keyword>
<dbReference type="Proteomes" id="UP001597055">
    <property type="component" value="Unassembled WGS sequence"/>
</dbReference>
<dbReference type="NCBIfam" id="TIGR01188">
    <property type="entry name" value="drrA"/>
    <property type="match status" value="1"/>
</dbReference>
<dbReference type="Pfam" id="PF00005">
    <property type="entry name" value="ABC_tran"/>
    <property type="match status" value="1"/>
</dbReference>
<keyword evidence="6" id="KW-1278">Translocase</keyword>
<evidence type="ECO:0000259" key="10">
    <source>
        <dbReference type="PROSITE" id="PS50893"/>
    </source>
</evidence>
<gene>
    <name evidence="11" type="ORF">ACFQ0P_03945</name>
</gene>
<evidence type="ECO:0000256" key="3">
    <source>
        <dbReference type="ARBA" id="ARBA00022475"/>
    </source>
</evidence>
<evidence type="ECO:0000256" key="1">
    <source>
        <dbReference type="ARBA" id="ARBA00004413"/>
    </source>
</evidence>
<reference evidence="12" key="1">
    <citation type="journal article" date="2019" name="Int. J. Syst. Evol. Microbiol.">
        <title>The Global Catalogue of Microorganisms (GCM) 10K type strain sequencing project: providing services to taxonomists for standard genome sequencing and annotation.</title>
        <authorList>
            <consortium name="The Broad Institute Genomics Platform"/>
            <consortium name="The Broad Institute Genome Sequencing Center for Infectious Disease"/>
            <person name="Wu L."/>
            <person name="Ma J."/>
        </authorList>
    </citation>
    <scope>NUCLEOTIDE SEQUENCE [LARGE SCALE GENOMIC DNA]</scope>
    <source>
        <strain evidence="12">CCUG 54523</strain>
    </source>
</reference>
<dbReference type="PROSITE" id="PS50893">
    <property type="entry name" value="ABC_TRANSPORTER_2"/>
    <property type="match status" value="1"/>
</dbReference>
<keyword evidence="2" id="KW-0813">Transport</keyword>
<feature type="domain" description="ABC transporter" evidence="10">
    <location>
        <begin position="4"/>
        <end position="239"/>
    </location>
</feature>
<evidence type="ECO:0000256" key="5">
    <source>
        <dbReference type="ARBA" id="ARBA00022840"/>
    </source>
</evidence>
<evidence type="ECO:0000256" key="6">
    <source>
        <dbReference type="ARBA" id="ARBA00022967"/>
    </source>
</evidence>
<dbReference type="SUPFAM" id="SSF52540">
    <property type="entry name" value="P-loop containing nucleoside triphosphate hydrolases"/>
    <property type="match status" value="1"/>
</dbReference>
<protein>
    <submittedName>
        <fullName evidence="11">ATP-binding cassette domain-containing protein</fullName>
    </submittedName>
</protein>
<dbReference type="Gene3D" id="3.40.50.300">
    <property type="entry name" value="P-loop containing nucleotide triphosphate hydrolases"/>
    <property type="match status" value="1"/>
</dbReference>
<dbReference type="InterPro" id="IPR003593">
    <property type="entry name" value="AAA+_ATPase"/>
</dbReference>
<evidence type="ECO:0000256" key="8">
    <source>
        <dbReference type="ARBA" id="ARBA00023251"/>
    </source>
</evidence>
<dbReference type="InterPro" id="IPR005894">
    <property type="entry name" value="DrrA"/>
</dbReference>
<evidence type="ECO:0000256" key="9">
    <source>
        <dbReference type="ARBA" id="ARBA00049985"/>
    </source>
</evidence>
<keyword evidence="7" id="KW-0472">Membrane</keyword>
<keyword evidence="3" id="KW-1003">Cell membrane</keyword>
<dbReference type="RefSeq" id="WP_204980611.1">
    <property type="nucleotide sequence ID" value="NZ_JBHTII010000001.1"/>
</dbReference>
<evidence type="ECO:0000313" key="12">
    <source>
        <dbReference type="Proteomes" id="UP001597055"/>
    </source>
</evidence>
<evidence type="ECO:0000256" key="2">
    <source>
        <dbReference type="ARBA" id="ARBA00022448"/>
    </source>
</evidence>
<evidence type="ECO:0000256" key="4">
    <source>
        <dbReference type="ARBA" id="ARBA00022741"/>
    </source>
</evidence>
<keyword evidence="4" id="KW-0547">Nucleotide-binding</keyword>
<dbReference type="PROSITE" id="PS00211">
    <property type="entry name" value="ABC_TRANSPORTER_1"/>
    <property type="match status" value="1"/>
</dbReference>
<accession>A0ABW3AFB7</accession>
<dbReference type="EMBL" id="JBHTII010000001">
    <property type="protein sequence ID" value="MFD0789540.1"/>
    <property type="molecule type" value="Genomic_DNA"/>
</dbReference>
<evidence type="ECO:0000313" key="11">
    <source>
        <dbReference type="EMBL" id="MFD0789540.1"/>
    </source>
</evidence>
<dbReference type="InterPro" id="IPR017871">
    <property type="entry name" value="ABC_transporter-like_CS"/>
</dbReference>
<dbReference type="PANTHER" id="PTHR42711">
    <property type="entry name" value="ABC TRANSPORTER ATP-BINDING PROTEIN"/>
    <property type="match status" value="1"/>
</dbReference>
<comment type="subcellular location">
    <subcellularLocation>
        <location evidence="1">Cell membrane</location>
        <topology evidence="1">Peripheral membrane protein</topology>
        <orientation evidence="1">Cytoplasmic side</orientation>
    </subcellularLocation>
</comment>
<keyword evidence="12" id="KW-1185">Reference proteome</keyword>
<dbReference type="InterPro" id="IPR027417">
    <property type="entry name" value="P-loop_NTPase"/>
</dbReference>
<comment type="caution">
    <text evidence="11">The sequence shown here is derived from an EMBL/GenBank/DDBJ whole genome shotgun (WGS) entry which is preliminary data.</text>
</comment>
<dbReference type="InterPro" id="IPR050763">
    <property type="entry name" value="ABC_transporter_ATP-binding"/>
</dbReference>
<dbReference type="PANTHER" id="PTHR42711:SF19">
    <property type="entry name" value="DOXORUBICIN RESISTANCE ATP-BINDING PROTEIN DRRA"/>
    <property type="match status" value="1"/>
</dbReference>
<proteinExistence type="inferred from homology"/>